<evidence type="ECO:0000259" key="9">
    <source>
        <dbReference type="Pfam" id="PF12832"/>
    </source>
</evidence>
<dbReference type="SUPFAM" id="SSF103473">
    <property type="entry name" value="MFS general substrate transporter"/>
    <property type="match status" value="1"/>
</dbReference>
<dbReference type="InterPro" id="IPR026032">
    <property type="entry name" value="HcaT-like"/>
</dbReference>
<keyword evidence="2" id="KW-0813">Transport</keyword>
<feature type="transmembrane region" description="Helical" evidence="8">
    <location>
        <begin position="157"/>
        <end position="177"/>
    </location>
</feature>
<accession>A0A4R1F3W8</accession>
<dbReference type="InterPro" id="IPR036259">
    <property type="entry name" value="MFS_trans_sf"/>
</dbReference>
<feature type="transmembrane region" description="Helical" evidence="8">
    <location>
        <begin position="292"/>
        <end position="315"/>
    </location>
</feature>
<feature type="transmembrane region" description="Helical" evidence="8">
    <location>
        <begin position="355"/>
        <end position="373"/>
    </location>
</feature>
<feature type="transmembrane region" description="Helical" evidence="8">
    <location>
        <begin position="235"/>
        <end position="255"/>
    </location>
</feature>
<dbReference type="Gene3D" id="1.20.1250.20">
    <property type="entry name" value="MFS general substrate transporter like domains"/>
    <property type="match status" value="2"/>
</dbReference>
<comment type="caution">
    <text evidence="10">The sequence shown here is derived from an EMBL/GenBank/DDBJ whole genome shotgun (WGS) entry which is preliminary data.</text>
</comment>
<dbReference type="GO" id="GO:0030395">
    <property type="term" value="F:lactose binding"/>
    <property type="evidence" value="ECO:0007669"/>
    <property type="project" value="TreeGrafter"/>
</dbReference>
<sequence length="389" mass="43339">MRKTQYSRLSAFYFFYFAALGAFLPYWALYLKSLNFNANEIGELLAIVMVSKVASPYLFSWISDHIQKRLVIIQASMFVSVVVFAGVIPFQSYWWFAFVMAAFGFFWNAALPLYEALTLNHLEHDTSLYSSIRLWGSVGFIVVALVLPLIIGGSHISLLPLIILALLIANTVTTFLVDDRTPKSSHQSSQTHIIETLKKPIVLAFLFACFFQSLSHGAYYTFFTIYLEDHGYSRGFSGAMWALGVLAEVGLFIVMKRLLTKFSVCHLFAMALFITAIRWVMLALYVDSIVLLFISQLFHAASFGLFHACSIYLAHSLFPGRLQGRGQALYAGVSFGLGGTLGHLLSGYAWDSQGAIWTFLSSAIIALIGAIIASKYITKERLSGYANNT</sequence>
<evidence type="ECO:0000313" key="10">
    <source>
        <dbReference type="EMBL" id="TCJ88957.1"/>
    </source>
</evidence>
<evidence type="ECO:0000256" key="5">
    <source>
        <dbReference type="ARBA" id="ARBA00022692"/>
    </source>
</evidence>
<evidence type="ECO:0000256" key="4">
    <source>
        <dbReference type="ARBA" id="ARBA00022519"/>
    </source>
</evidence>
<evidence type="ECO:0000256" key="6">
    <source>
        <dbReference type="ARBA" id="ARBA00022989"/>
    </source>
</evidence>
<dbReference type="PANTHER" id="PTHR23522">
    <property type="entry name" value="BLL5896 PROTEIN"/>
    <property type="match status" value="1"/>
</dbReference>
<dbReference type="InterPro" id="IPR024989">
    <property type="entry name" value="MFS_assoc_dom"/>
</dbReference>
<feature type="transmembrane region" description="Helical" evidence="8">
    <location>
        <begin position="267"/>
        <end position="286"/>
    </location>
</feature>
<dbReference type="RefSeq" id="WP_131904621.1">
    <property type="nucleotide sequence ID" value="NZ_BAAAFU010000008.1"/>
</dbReference>
<keyword evidence="6 8" id="KW-1133">Transmembrane helix</keyword>
<feature type="transmembrane region" description="Helical" evidence="8">
    <location>
        <begin position="201"/>
        <end position="223"/>
    </location>
</feature>
<dbReference type="NCBIfam" id="NF037955">
    <property type="entry name" value="mfs"/>
    <property type="match status" value="1"/>
</dbReference>
<feature type="transmembrane region" description="Helical" evidence="8">
    <location>
        <begin position="71"/>
        <end position="88"/>
    </location>
</feature>
<protein>
    <submittedName>
        <fullName evidence="10">PPP family 3-phenylpropionic acid transporter</fullName>
    </submittedName>
</protein>
<keyword evidence="5 8" id="KW-0812">Transmembrane</keyword>
<dbReference type="PIRSF" id="PIRSF004925">
    <property type="entry name" value="HcaT"/>
    <property type="match status" value="1"/>
</dbReference>
<dbReference type="Proteomes" id="UP000294887">
    <property type="component" value="Unassembled WGS sequence"/>
</dbReference>
<feature type="transmembrane region" description="Helical" evidence="8">
    <location>
        <begin position="41"/>
        <end position="59"/>
    </location>
</feature>
<evidence type="ECO:0000256" key="8">
    <source>
        <dbReference type="SAM" id="Phobius"/>
    </source>
</evidence>
<dbReference type="GO" id="GO:0005886">
    <property type="term" value="C:plasma membrane"/>
    <property type="evidence" value="ECO:0007669"/>
    <property type="project" value="UniProtKB-SubCell"/>
</dbReference>
<name>A0A4R1F3W8_9GAMM</name>
<dbReference type="OrthoDB" id="9150135at2"/>
<feature type="domain" description="Major facilitator superfamily associated" evidence="9">
    <location>
        <begin position="6"/>
        <end position="360"/>
    </location>
</feature>
<evidence type="ECO:0000313" key="11">
    <source>
        <dbReference type="Proteomes" id="UP000294887"/>
    </source>
</evidence>
<comment type="subcellular location">
    <subcellularLocation>
        <location evidence="1">Cell inner membrane</location>
        <topology evidence="1">Multi-pass membrane protein</topology>
    </subcellularLocation>
</comment>
<dbReference type="AlphaFoldDB" id="A0A4R1F3W8"/>
<dbReference type="GO" id="GO:0015528">
    <property type="term" value="F:lactose:proton symporter activity"/>
    <property type="evidence" value="ECO:0007669"/>
    <property type="project" value="TreeGrafter"/>
</dbReference>
<evidence type="ECO:0000256" key="1">
    <source>
        <dbReference type="ARBA" id="ARBA00004429"/>
    </source>
</evidence>
<evidence type="ECO:0000256" key="3">
    <source>
        <dbReference type="ARBA" id="ARBA00022475"/>
    </source>
</evidence>
<proteinExistence type="predicted"/>
<feature type="transmembrane region" description="Helical" evidence="8">
    <location>
        <begin position="94"/>
        <end position="114"/>
    </location>
</feature>
<dbReference type="EMBL" id="SMFQ01000002">
    <property type="protein sequence ID" value="TCJ88957.1"/>
    <property type="molecule type" value="Genomic_DNA"/>
</dbReference>
<keyword evidence="3" id="KW-1003">Cell membrane</keyword>
<keyword evidence="7 8" id="KW-0472">Membrane</keyword>
<reference evidence="10 11" key="1">
    <citation type="submission" date="2019-03" db="EMBL/GenBank/DDBJ databases">
        <title>Genomic Encyclopedia of Type Strains, Phase IV (KMG-IV): sequencing the most valuable type-strain genomes for metagenomic binning, comparative biology and taxonomic classification.</title>
        <authorList>
            <person name="Goeker M."/>
        </authorList>
    </citation>
    <scope>NUCLEOTIDE SEQUENCE [LARGE SCALE GENOMIC DNA]</scope>
    <source>
        <strain evidence="10 11">DSM 24830</strain>
    </source>
</reference>
<feature type="transmembrane region" description="Helical" evidence="8">
    <location>
        <begin position="134"/>
        <end position="151"/>
    </location>
</feature>
<organism evidence="10 11">
    <name type="scientific">Cocleimonas flava</name>
    <dbReference type="NCBI Taxonomy" id="634765"/>
    <lineage>
        <taxon>Bacteria</taxon>
        <taxon>Pseudomonadati</taxon>
        <taxon>Pseudomonadota</taxon>
        <taxon>Gammaproteobacteria</taxon>
        <taxon>Thiotrichales</taxon>
        <taxon>Thiotrichaceae</taxon>
        <taxon>Cocleimonas</taxon>
    </lineage>
</organism>
<dbReference type="Pfam" id="PF12832">
    <property type="entry name" value="MFS_1_like"/>
    <property type="match status" value="1"/>
</dbReference>
<evidence type="ECO:0000256" key="7">
    <source>
        <dbReference type="ARBA" id="ARBA00023136"/>
    </source>
</evidence>
<keyword evidence="4" id="KW-0997">Cell inner membrane</keyword>
<feature type="transmembrane region" description="Helical" evidence="8">
    <location>
        <begin position="327"/>
        <end position="349"/>
    </location>
</feature>
<gene>
    <name evidence="10" type="ORF">EV695_0818</name>
</gene>
<evidence type="ECO:0000256" key="2">
    <source>
        <dbReference type="ARBA" id="ARBA00022448"/>
    </source>
</evidence>
<keyword evidence="11" id="KW-1185">Reference proteome</keyword>
<dbReference type="PANTHER" id="PTHR23522:SF10">
    <property type="entry name" value="3-PHENYLPROPIONIC ACID TRANSPORTER-RELATED"/>
    <property type="match status" value="1"/>
</dbReference>
<feature type="transmembrane region" description="Helical" evidence="8">
    <location>
        <begin position="12"/>
        <end position="29"/>
    </location>
</feature>